<proteinExistence type="predicted"/>
<organism evidence="2 3">
    <name type="scientific">Streptomyces cyanogenus</name>
    <dbReference type="NCBI Taxonomy" id="80860"/>
    <lineage>
        <taxon>Bacteria</taxon>
        <taxon>Bacillati</taxon>
        <taxon>Actinomycetota</taxon>
        <taxon>Actinomycetes</taxon>
        <taxon>Kitasatosporales</taxon>
        <taxon>Streptomycetaceae</taxon>
        <taxon>Streptomyces</taxon>
    </lineage>
</organism>
<sequence length="37" mass="3814">MEAQSFVLTVEASGEVVPAGGQQSEADEPCEEESTDG</sequence>
<protein>
    <submittedName>
        <fullName evidence="2">Uncharacterized protein</fullName>
    </submittedName>
</protein>
<name>A0ABX7TNT1_STRCY</name>
<dbReference type="Proteomes" id="UP000663908">
    <property type="component" value="Chromosome"/>
</dbReference>
<evidence type="ECO:0000313" key="3">
    <source>
        <dbReference type="Proteomes" id="UP000663908"/>
    </source>
</evidence>
<gene>
    <name evidence="2" type="ORF">S1361_06400</name>
</gene>
<accession>A0ABX7TNT1</accession>
<feature type="region of interest" description="Disordered" evidence="1">
    <location>
        <begin position="15"/>
        <end position="37"/>
    </location>
</feature>
<evidence type="ECO:0000313" key="2">
    <source>
        <dbReference type="EMBL" id="QTD96975.1"/>
    </source>
</evidence>
<dbReference type="EMBL" id="CP071839">
    <property type="protein sequence ID" value="QTD96975.1"/>
    <property type="molecule type" value="Genomic_DNA"/>
</dbReference>
<feature type="compositionally biased region" description="Acidic residues" evidence="1">
    <location>
        <begin position="25"/>
        <end position="37"/>
    </location>
</feature>
<keyword evidence="3" id="KW-1185">Reference proteome</keyword>
<evidence type="ECO:0000256" key="1">
    <source>
        <dbReference type="SAM" id="MobiDB-lite"/>
    </source>
</evidence>
<reference evidence="2 3" key="1">
    <citation type="submission" date="2021-03" db="EMBL/GenBank/DDBJ databases">
        <title>Complete genome sequence of Streptomyces cyanogenus S136, producer of anticancer angucycline landomycin A.</title>
        <authorList>
            <person name="Hrab P."/>
            <person name="Ruckert C."/>
            <person name="Busche T."/>
            <person name="Ostash I."/>
            <person name="Kalinowski J."/>
            <person name="Fedorenko V."/>
            <person name="Yushchuk O."/>
            <person name="Ostash B."/>
        </authorList>
    </citation>
    <scope>NUCLEOTIDE SEQUENCE [LARGE SCALE GENOMIC DNA]</scope>
    <source>
        <strain evidence="2 3">S136</strain>
    </source>
</reference>